<evidence type="ECO:0000313" key="2">
    <source>
        <dbReference type="Proteomes" id="UP000308230"/>
    </source>
</evidence>
<organism evidence="1 2">
    <name type="scientific">Exobacillus caeni</name>
    <dbReference type="NCBI Taxonomy" id="2574798"/>
    <lineage>
        <taxon>Bacteria</taxon>
        <taxon>Bacillati</taxon>
        <taxon>Bacillota</taxon>
        <taxon>Bacilli</taxon>
        <taxon>Bacillales</taxon>
        <taxon>Guptibacillaceae</taxon>
        <taxon>Exobacillus</taxon>
    </lineage>
</organism>
<accession>A0A5R9FGL6</accession>
<gene>
    <name evidence="1" type="ORF">FCL54_04010</name>
</gene>
<dbReference type="OrthoDB" id="2879521at2"/>
<protein>
    <submittedName>
        <fullName evidence="1">Uncharacterized protein</fullName>
    </submittedName>
</protein>
<dbReference type="AlphaFoldDB" id="A0A5R9FGL6"/>
<comment type="caution">
    <text evidence="1">The sequence shown here is derived from an EMBL/GenBank/DDBJ whole genome shotgun (WGS) entry which is preliminary data.</text>
</comment>
<sequence length="94" mass="11195">MKKIYVSNPANLKEALTIAIEATGTILTTTQRENLSMFVNEIPNKIQEEELSIEPETNKDFIFCLEHFENTRTFHWLRENFYEILLDFKRELLK</sequence>
<keyword evidence="2" id="KW-1185">Reference proteome</keyword>
<reference evidence="1 2" key="1">
    <citation type="submission" date="2019-04" db="EMBL/GenBank/DDBJ databases">
        <title>Bacillus caeni sp. nov., a bacterium isolated from mangrove sediment.</title>
        <authorList>
            <person name="Huang H."/>
            <person name="Mo K."/>
            <person name="Hu Y."/>
        </authorList>
    </citation>
    <scope>NUCLEOTIDE SEQUENCE [LARGE SCALE GENOMIC DNA]</scope>
    <source>
        <strain evidence="1 2">HB172195</strain>
    </source>
</reference>
<dbReference type="Proteomes" id="UP000308230">
    <property type="component" value="Unassembled WGS sequence"/>
</dbReference>
<evidence type="ECO:0000313" key="1">
    <source>
        <dbReference type="EMBL" id="TLS38675.1"/>
    </source>
</evidence>
<dbReference type="RefSeq" id="WP_138123467.1">
    <property type="nucleotide sequence ID" value="NZ_SWLG01000002.1"/>
</dbReference>
<dbReference type="EMBL" id="SWLG01000002">
    <property type="protein sequence ID" value="TLS38675.1"/>
    <property type="molecule type" value="Genomic_DNA"/>
</dbReference>
<name>A0A5R9FGL6_9BACL</name>
<proteinExistence type="predicted"/>